<dbReference type="PANTHER" id="PTHR47784">
    <property type="entry name" value="STEROL UPTAKE CONTROL PROTEIN 2"/>
    <property type="match status" value="1"/>
</dbReference>
<protein>
    <recommendedName>
        <fullName evidence="2">Zn(2)-C6 fungal-type domain-containing protein</fullName>
    </recommendedName>
</protein>
<dbReference type="GO" id="GO:0001228">
    <property type="term" value="F:DNA-binding transcription activator activity, RNA polymerase II-specific"/>
    <property type="evidence" value="ECO:0007669"/>
    <property type="project" value="TreeGrafter"/>
</dbReference>
<keyword evidence="4" id="KW-1185">Reference proteome</keyword>
<dbReference type="InterPro" id="IPR053157">
    <property type="entry name" value="Sterol_Uptake_Regulator"/>
</dbReference>
<dbReference type="Pfam" id="PF00172">
    <property type="entry name" value="Zn_clus"/>
    <property type="match status" value="1"/>
</dbReference>
<dbReference type="EMBL" id="JAGPNK010000012">
    <property type="protein sequence ID" value="KAH7310446.1"/>
    <property type="molecule type" value="Genomic_DNA"/>
</dbReference>
<dbReference type="CDD" id="cd00067">
    <property type="entry name" value="GAL4"/>
    <property type="match status" value="1"/>
</dbReference>
<sequence>MQRVNARRVRRQHKRSCFGCRNCKLRRVKVICDETRPQCERCVAYGVLCNFEPGVSDLQPEDANCNSGQFRLRHGRLPLSSLAMPLICTDGVTSFEMDTECLSRLEQFRLRAICSFSTEMIKIWKHRIPHIAFRNPYLMHSVLAVAVAYQRYADMPERSRRTHAEIHHAQQCALLFRQKLLHPISSTDRDALWATAALLGMASMASSDAVSVEEAWPLGTSDLEWFRLTASKSIIWNLTDPLRPGGVFRPMAQEYDEMRIELPRSGVEGIPRVLIELCDLKCTSSPENSPYFAAAHLLAQLIERRGAGMQMVSFVCQSHASFLQLLDAKDPVALVLLATWYAVASDALWWIRRRVRVEYQAIQAYLERFHPVNGKVHSVLAWMRGLSGDLRGGTEIDE</sequence>
<evidence type="ECO:0000313" key="4">
    <source>
        <dbReference type="Proteomes" id="UP000813444"/>
    </source>
</evidence>
<dbReference type="SUPFAM" id="SSF57701">
    <property type="entry name" value="Zn2/Cys6 DNA-binding domain"/>
    <property type="match status" value="1"/>
</dbReference>
<name>A0A8K0WP03_9HYPO</name>
<proteinExistence type="predicted"/>
<dbReference type="PANTHER" id="PTHR47784:SF9">
    <property type="entry name" value="ZN(II)2CYS6 TRANSCRIPTION FACTOR (EUROFUNG)"/>
    <property type="match status" value="1"/>
</dbReference>
<dbReference type="Proteomes" id="UP000813444">
    <property type="component" value="Unassembled WGS sequence"/>
</dbReference>
<reference evidence="3" key="1">
    <citation type="journal article" date="2021" name="Nat. Commun.">
        <title>Genetic determinants of endophytism in the Arabidopsis root mycobiome.</title>
        <authorList>
            <person name="Mesny F."/>
            <person name="Miyauchi S."/>
            <person name="Thiergart T."/>
            <person name="Pickel B."/>
            <person name="Atanasova L."/>
            <person name="Karlsson M."/>
            <person name="Huettel B."/>
            <person name="Barry K.W."/>
            <person name="Haridas S."/>
            <person name="Chen C."/>
            <person name="Bauer D."/>
            <person name="Andreopoulos W."/>
            <person name="Pangilinan J."/>
            <person name="LaButti K."/>
            <person name="Riley R."/>
            <person name="Lipzen A."/>
            <person name="Clum A."/>
            <person name="Drula E."/>
            <person name="Henrissat B."/>
            <person name="Kohler A."/>
            <person name="Grigoriev I.V."/>
            <person name="Martin F.M."/>
            <person name="Hacquard S."/>
        </authorList>
    </citation>
    <scope>NUCLEOTIDE SEQUENCE</scope>
    <source>
        <strain evidence="3">MPI-CAGE-CH-0235</strain>
    </source>
</reference>
<dbReference type="InterPro" id="IPR036864">
    <property type="entry name" value="Zn2-C6_fun-type_DNA-bd_sf"/>
</dbReference>
<comment type="caution">
    <text evidence="3">The sequence shown here is derived from an EMBL/GenBank/DDBJ whole genome shotgun (WGS) entry which is preliminary data.</text>
</comment>
<dbReference type="InterPro" id="IPR001138">
    <property type="entry name" value="Zn2Cys6_DnaBD"/>
</dbReference>
<organism evidence="3 4">
    <name type="scientific">Stachybotrys elegans</name>
    <dbReference type="NCBI Taxonomy" id="80388"/>
    <lineage>
        <taxon>Eukaryota</taxon>
        <taxon>Fungi</taxon>
        <taxon>Dikarya</taxon>
        <taxon>Ascomycota</taxon>
        <taxon>Pezizomycotina</taxon>
        <taxon>Sordariomycetes</taxon>
        <taxon>Hypocreomycetidae</taxon>
        <taxon>Hypocreales</taxon>
        <taxon>Stachybotryaceae</taxon>
        <taxon>Stachybotrys</taxon>
    </lineage>
</organism>
<dbReference type="GO" id="GO:0008270">
    <property type="term" value="F:zinc ion binding"/>
    <property type="evidence" value="ECO:0007669"/>
    <property type="project" value="InterPro"/>
</dbReference>
<feature type="domain" description="Zn(2)-C6 fungal-type" evidence="2">
    <location>
        <begin position="14"/>
        <end position="60"/>
    </location>
</feature>
<dbReference type="Gene3D" id="4.10.240.10">
    <property type="entry name" value="Zn(2)-C6 fungal-type DNA-binding domain"/>
    <property type="match status" value="1"/>
</dbReference>
<gene>
    <name evidence="3" type="ORF">B0I35DRAFT_358295</name>
</gene>
<evidence type="ECO:0000313" key="3">
    <source>
        <dbReference type="EMBL" id="KAH7310446.1"/>
    </source>
</evidence>
<accession>A0A8K0WP03</accession>
<dbReference type="OrthoDB" id="5069333at2759"/>
<dbReference type="AlphaFoldDB" id="A0A8K0WP03"/>
<keyword evidence="1" id="KW-0539">Nucleus</keyword>
<dbReference type="SMART" id="SM00066">
    <property type="entry name" value="GAL4"/>
    <property type="match status" value="1"/>
</dbReference>
<evidence type="ECO:0000259" key="2">
    <source>
        <dbReference type="SMART" id="SM00066"/>
    </source>
</evidence>
<evidence type="ECO:0000256" key="1">
    <source>
        <dbReference type="ARBA" id="ARBA00023242"/>
    </source>
</evidence>